<protein>
    <submittedName>
        <fullName evidence="2">Uncharacterized protein</fullName>
    </submittedName>
</protein>
<evidence type="ECO:0000256" key="1">
    <source>
        <dbReference type="SAM" id="Phobius"/>
    </source>
</evidence>
<reference evidence="2 3" key="1">
    <citation type="journal article" date="2011" name="Front. Microbiol.">
        <title>Genomic signatures of strain selection and enhancement in Bacillus atrophaeus var. globigii, a historical biowarfare simulant.</title>
        <authorList>
            <person name="Gibbons H.S."/>
            <person name="Broomall S.M."/>
            <person name="McNew L.A."/>
            <person name="Daligault H."/>
            <person name="Chapman C."/>
            <person name="Bruce D."/>
            <person name="Karavis M."/>
            <person name="Krepps M."/>
            <person name="McGregor P.A."/>
            <person name="Hong C."/>
            <person name="Park K.H."/>
            <person name="Akmal A."/>
            <person name="Feldman A."/>
            <person name="Lin J.S."/>
            <person name="Chang W.E."/>
            <person name="Higgs B.W."/>
            <person name="Demirev P."/>
            <person name="Lindquist J."/>
            <person name="Liem A."/>
            <person name="Fochler E."/>
            <person name="Read T.D."/>
            <person name="Tapia R."/>
            <person name="Johnson S."/>
            <person name="Bishop-Lilly K.A."/>
            <person name="Detter C."/>
            <person name="Han C."/>
            <person name="Sozhamannan S."/>
            <person name="Rosenzweig C.N."/>
            <person name="Skowronski E.W."/>
        </authorList>
    </citation>
    <scope>NUCLEOTIDE SEQUENCE [LARGE SCALE GENOMIC DNA]</scope>
    <source>
        <strain evidence="2 3">AK5</strain>
    </source>
</reference>
<keyword evidence="1" id="KW-0812">Transmembrane</keyword>
<proteinExistence type="predicted"/>
<feature type="transmembrane region" description="Helical" evidence="1">
    <location>
        <begin position="123"/>
        <end position="144"/>
    </location>
</feature>
<sequence length="153" mass="17383">MNNDNQLKSSPASSLSMSGGGNFYFDVRGHQVRVWFSSFSGAEKIYLNDELVSTNRSYRKMSTHTFQVDGETLSLKVGVRSWGDAFRGIYVAELYRGEQLIDQDEIILFAEEQKGEKPKQSTWRWISSLLIGLVVGYGVGYTFAKLTKYFFFG</sequence>
<gene>
    <name evidence="2" type="ORF">CWE06_08770</name>
</gene>
<keyword evidence="1" id="KW-1133">Transmembrane helix</keyword>
<dbReference type="AlphaFoldDB" id="A0A432VRY8"/>
<evidence type="ECO:0000313" key="2">
    <source>
        <dbReference type="EMBL" id="RUO19121.1"/>
    </source>
</evidence>
<organism evidence="2 3">
    <name type="scientific">Aliidiomarina haloalkalitolerans</name>
    <dbReference type="NCBI Taxonomy" id="859059"/>
    <lineage>
        <taxon>Bacteria</taxon>
        <taxon>Pseudomonadati</taxon>
        <taxon>Pseudomonadota</taxon>
        <taxon>Gammaproteobacteria</taxon>
        <taxon>Alteromonadales</taxon>
        <taxon>Idiomarinaceae</taxon>
        <taxon>Aliidiomarina</taxon>
    </lineage>
</organism>
<dbReference type="Proteomes" id="UP000288212">
    <property type="component" value="Unassembled WGS sequence"/>
</dbReference>
<dbReference type="RefSeq" id="WP_126793216.1">
    <property type="nucleotide sequence ID" value="NZ_PIPI01000006.1"/>
</dbReference>
<evidence type="ECO:0000313" key="3">
    <source>
        <dbReference type="Proteomes" id="UP000288212"/>
    </source>
</evidence>
<dbReference type="EMBL" id="PIPI01000006">
    <property type="protein sequence ID" value="RUO19121.1"/>
    <property type="molecule type" value="Genomic_DNA"/>
</dbReference>
<comment type="caution">
    <text evidence="2">The sequence shown here is derived from an EMBL/GenBank/DDBJ whole genome shotgun (WGS) entry which is preliminary data.</text>
</comment>
<accession>A0A432VRY8</accession>
<name>A0A432VRY8_9GAMM</name>
<keyword evidence="3" id="KW-1185">Reference proteome</keyword>
<dbReference type="OrthoDB" id="6228646at2"/>
<keyword evidence="1" id="KW-0472">Membrane</keyword>